<comment type="caution">
    <text evidence="1">The sequence shown here is derived from an EMBL/GenBank/DDBJ whole genome shotgun (WGS) entry which is preliminary data.</text>
</comment>
<sequence>NQDKRAEILLRQMSIFVFLKMENDICKFFSSGQELEFMNID</sequence>
<dbReference type="EMBL" id="LGUB01000395">
    <property type="protein sequence ID" value="KRH93300.1"/>
    <property type="molecule type" value="Genomic_DNA"/>
</dbReference>
<evidence type="ECO:0000313" key="2">
    <source>
        <dbReference type="Proteomes" id="UP000051530"/>
    </source>
</evidence>
<organism evidence="1 2">
    <name type="scientific">Pseudoloma neurophilia</name>
    <dbReference type="NCBI Taxonomy" id="146866"/>
    <lineage>
        <taxon>Eukaryota</taxon>
        <taxon>Fungi</taxon>
        <taxon>Fungi incertae sedis</taxon>
        <taxon>Microsporidia</taxon>
        <taxon>Pseudoloma</taxon>
    </lineage>
</organism>
<evidence type="ECO:0000313" key="1">
    <source>
        <dbReference type="EMBL" id="KRH93300.1"/>
    </source>
</evidence>
<keyword evidence="2" id="KW-1185">Reference proteome</keyword>
<dbReference type="VEuPathDB" id="MicrosporidiaDB:M153_11310001"/>
<proteinExistence type="predicted"/>
<protein>
    <submittedName>
        <fullName evidence="1">Uncharacterized protein</fullName>
    </submittedName>
</protein>
<feature type="non-terminal residue" evidence="1">
    <location>
        <position position="1"/>
    </location>
</feature>
<gene>
    <name evidence="1" type="ORF">M153_11310001</name>
</gene>
<reference evidence="1 2" key="1">
    <citation type="submission" date="2015-07" db="EMBL/GenBank/DDBJ databases">
        <title>The genome of Pseudoloma neurophilia, a relevant intracellular parasite of the zebrafish.</title>
        <authorList>
            <person name="Ndikumana S."/>
            <person name="Pelin A."/>
            <person name="Sanders J."/>
            <person name="Corradi N."/>
        </authorList>
    </citation>
    <scope>NUCLEOTIDE SEQUENCE [LARGE SCALE GENOMIC DNA]</scope>
    <source>
        <strain evidence="1 2">MK1</strain>
    </source>
</reference>
<dbReference type="AlphaFoldDB" id="A0A0R0M1M3"/>
<accession>A0A0R0M1M3</accession>
<dbReference type="Proteomes" id="UP000051530">
    <property type="component" value="Unassembled WGS sequence"/>
</dbReference>
<name>A0A0R0M1M3_9MICR</name>